<sequence>MSLKNKESIFRLRVLAAGNGDALWIEYGDSNTPQHILVDAGTQGTSTAVRAELRKVAKADASTSHRLLVITHVDEDHIGGALALMEDPAIASQFDEVWFNGWKHLEQAPGLRSLGAVMGERLSAALEKAPGRWNASFSDGPVMRNLDGAACTKLFGAATLTILSPSAEELRKLKGKWAAEIIAAGLVPGALPRKATLGPPGLVPLGGIDVDRLAGQQEKEDTAEANGSSIAMLVEFEGKRLLLAADAHPSVLLAGIRQVATAGKLTVDVFKVAHHGSAKNVTDELLQALEAKVFVFSSNGSRHHHPDAQAVAKIIRAYKDRDIELVFNYETQYTRVWKDAALQRKWGYRVRYGNNDEGVTVDLLDCPA</sequence>
<accession>A0A5C6V729</accession>
<dbReference type="AlphaFoldDB" id="A0A5C6V729"/>
<protein>
    <submittedName>
        <fullName evidence="1">Uncharacterized protein</fullName>
    </submittedName>
</protein>
<dbReference type="RefSeq" id="WP_147238384.1">
    <property type="nucleotide sequence ID" value="NZ_VOQS01000005.1"/>
</dbReference>
<dbReference type="SUPFAM" id="SSF56281">
    <property type="entry name" value="Metallo-hydrolase/oxidoreductase"/>
    <property type="match status" value="1"/>
</dbReference>
<evidence type="ECO:0000313" key="2">
    <source>
        <dbReference type="Proteomes" id="UP000321776"/>
    </source>
</evidence>
<gene>
    <name evidence="1" type="ORF">FRZ40_43385</name>
</gene>
<dbReference type="Gene3D" id="3.60.15.10">
    <property type="entry name" value="Ribonuclease Z/Hydroxyacylglutathione hydrolase-like"/>
    <property type="match status" value="1"/>
</dbReference>
<dbReference type="InterPro" id="IPR036866">
    <property type="entry name" value="RibonucZ/Hydroxyglut_hydro"/>
</dbReference>
<dbReference type="Proteomes" id="UP000321776">
    <property type="component" value="Unassembled WGS sequence"/>
</dbReference>
<evidence type="ECO:0000313" key="1">
    <source>
        <dbReference type="EMBL" id="TXC81043.1"/>
    </source>
</evidence>
<proteinExistence type="predicted"/>
<dbReference type="PANTHER" id="PTHR30619">
    <property type="entry name" value="DNA INTERNALIZATION/COMPETENCE PROTEIN COMEC/REC2"/>
    <property type="match status" value="1"/>
</dbReference>
<reference evidence="1 2" key="1">
    <citation type="journal article" date="2018" name="Int. J. Syst. Evol. Microbiol.">
        <title>Paraburkholderia azotifigens sp. nov., a nitrogen-fixing bacterium isolated from paddy soil.</title>
        <authorList>
            <person name="Choi G.M."/>
            <person name="Im W.T."/>
        </authorList>
    </citation>
    <scope>NUCLEOTIDE SEQUENCE [LARGE SCALE GENOMIC DNA]</scope>
    <source>
        <strain evidence="1 2">NF 2-5-3</strain>
    </source>
</reference>
<name>A0A5C6V729_9BURK</name>
<comment type="caution">
    <text evidence="1">The sequence shown here is derived from an EMBL/GenBank/DDBJ whole genome shotgun (WGS) entry which is preliminary data.</text>
</comment>
<organism evidence="1 2">
    <name type="scientific">Paraburkholderia azotifigens</name>
    <dbReference type="NCBI Taxonomy" id="2057004"/>
    <lineage>
        <taxon>Bacteria</taxon>
        <taxon>Pseudomonadati</taxon>
        <taxon>Pseudomonadota</taxon>
        <taxon>Betaproteobacteria</taxon>
        <taxon>Burkholderiales</taxon>
        <taxon>Burkholderiaceae</taxon>
        <taxon>Paraburkholderia</taxon>
    </lineage>
</organism>
<dbReference type="PANTHER" id="PTHR30619:SF1">
    <property type="entry name" value="RECOMBINATION PROTEIN 2"/>
    <property type="match status" value="1"/>
</dbReference>
<dbReference type="EMBL" id="VOQS01000005">
    <property type="protein sequence ID" value="TXC81043.1"/>
    <property type="molecule type" value="Genomic_DNA"/>
</dbReference>
<dbReference type="InterPro" id="IPR052159">
    <property type="entry name" value="Competence_DNA_uptake"/>
</dbReference>